<gene>
    <name evidence="9" type="ORF">LAMI_0E15324G</name>
</gene>
<feature type="compositionally biased region" description="Basic and acidic residues" evidence="8">
    <location>
        <begin position="108"/>
        <end position="135"/>
    </location>
</feature>
<name>A0A1G4JS74_9SACH</name>
<comment type="subcellular location">
    <subcellularLocation>
        <location evidence="1">Nucleus</location>
        <location evidence="1">Nucleolus</location>
    </subcellularLocation>
</comment>
<evidence type="ECO:0000313" key="10">
    <source>
        <dbReference type="Proteomes" id="UP000191024"/>
    </source>
</evidence>
<dbReference type="EMBL" id="LT598465">
    <property type="protein sequence ID" value="SCU93708.1"/>
    <property type="molecule type" value="Genomic_DNA"/>
</dbReference>
<feature type="region of interest" description="Disordered" evidence="8">
    <location>
        <begin position="1"/>
        <end position="150"/>
    </location>
</feature>
<dbReference type="GO" id="GO:0030692">
    <property type="term" value="C:Noc4p-Nop14p complex"/>
    <property type="evidence" value="ECO:0007669"/>
    <property type="project" value="TreeGrafter"/>
</dbReference>
<sequence>MAGSQLKNLRKALKDNGLTGQSNVKGSKKSKKQSREYDREERAKTVARIREQFNPFDVKVNRDKRSTHNGGEQRPVGKPGISKQIGEEQRQKAHELRKGGKNKLGGVFDRRFGEKDKTMTAEEKMLERFTRERQNHSGAGRSIFNLEDGDDDGDMYGEKLTHFGKSLALEDDFDRGDLGLHDEDDAAMLEKRAQRTSKRLMDEELLGDEEPQPERKKTKAEVMKEVIAKSKFYKQERQKAQEQLEDQIDNLDNDFDDILSQLHSVPEPARSAVFDKNHDADKEYDMKVKELILERRAAPADRTKTEEEIKSEQEQKRLALEQDRLNRMAGMLEEDRGVEDLGDEFWRGSDSEHDGMGVDDEGIADSDDDVSVSVSDDERESRSCKNKAAAQFRTCPSTHEELLAVVNGYKVGDHSKIVKDIIKACQPRLAEGNKQRLGKFTGVLLYHIMFLASNYGGNEAGGVGESINSLVSILRNLAQKYNEPLSLSCRDIIQDIHLRFKTQQLNGLSRGDLIFFATVGTIFSASDHYHLVITPCNIVIGEILEQTKPDTLQKLLFCIILCKIFLKYQRLSKRFSPELVFFLERAIMSLLPSSQGTDTYASSKSALEVGVLPVLDPASFASAKSHPISLNTLSICNRDITDDLKKSALSAVINLVDETISLVWKELSAFPEIISRFEGHLATFRDSYEHFNSPSQILQKIDKLKKNREHIPLALQNHRPVGIPSHTPKFEENFNPEKRSYDVDSARNEMNKMKAQLRKERKFTMKEIRKDTKFEARQQIDTKKRESAEYHAKMARIINTISTEEGAEKSKYEREKKLRNAKK</sequence>
<dbReference type="Proteomes" id="UP000191024">
    <property type="component" value="Chromosome E"/>
</dbReference>
<dbReference type="InterPro" id="IPR007276">
    <property type="entry name" value="Nop14"/>
</dbReference>
<comment type="similarity">
    <text evidence="2">Belongs to the NOP14 family.</text>
</comment>
<evidence type="ECO:0000256" key="5">
    <source>
        <dbReference type="ARBA" id="ARBA00023242"/>
    </source>
</evidence>
<reference evidence="9 10" key="1">
    <citation type="submission" date="2016-03" db="EMBL/GenBank/DDBJ databases">
        <authorList>
            <person name="Devillers H."/>
        </authorList>
    </citation>
    <scope>NUCLEOTIDE SEQUENCE [LARGE SCALE GENOMIC DNA]</scope>
    <source>
        <strain evidence="9">CBS 11717</strain>
    </source>
</reference>
<accession>A0A1G4JS74</accession>
<evidence type="ECO:0000256" key="4">
    <source>
        <dbReference type="ARBA" id="ARBA00022552"/>
    </source>
</evidence>
<feature type="region of interest" description="Disordered" evidence="8">
    <location>
        <begin position="195"/>
        <end position="220"/>
    </location>
</feature>
<feature type="region of interest" description="Disordered" evidence="8">
    <location>
        <begin position="347"/>
        <end position="381"/>
    </location>
</feature>
<dbReference type="GO" id="GO:0032040">
    <property type="term" value="C:small-subunit processome"/>
    <property type="evidence" value="ECO:0007669"/>
    <property type="project" value="InterPro"/>
</dbReference>
<comment type="function">
    <text evidence="6">Involved in nucleolar processing of pre-18S ribosomal RNA. Has a role in the nuclear export of 40S pre-ribosomal subunit to the cytoplasm.</text>
</comment>
<keyword evidence="3" id="KW-0690">Ribosome biogenesis</keyword>
<feature type="region of interest" description="Disordered" evidence="8">
    <location>
        <begin position="803"/>
        <end position="823"/>
    </location>
</feature>
<dbReference type="PANTHER" id="PTHR23183">
    <property type="entry name" value="NOP14"/>
    <property type="match status" value="1"/>
</dbReference>
<organism evidence="9 10">
    <name type="scientific">Lachancea mirantina</name>
    <dbReference type="NCBI Taxonomy" id="1230905"/>
    <lineage>
        <taxon>Eukaryota</taxon>
        <taxon>Fungi</taxon>
        <taxon>Dikarya</taxon>
        <taxon>Ascomycota</taxon>
        <taxon>Saccharomycotina</taxon>
        <taxon>Saccharomycetes</taxon>
        <taxon>Saccharomycetales</taxon>
        <taxon>Saccharomycetaceae</taxon>
        <taxon>Lachancea</taxon>
    </lineage>
</organism>
<evidence type="ECO:0000256" key="7">
    <source>
        <dbReference type="SAM" id="Coils"/>
    </source>
</evidence>
<feature type="compositionally biased region" description="Basic and acidic residues" evidence="8">
    <location>
        <begin position="85"/>
        <end position="98"/>
    </location>
</feature>
<feature type="coiled-coil region" evidence="7">
    <location>
        <begin position="223"/>
        <end position="261"/>
    </location>
</feature>
<keyword evidence="5" id="KW-0539">Nucleus</keyword>
<feature type="compositionally biased region" description="Basic and acidic residues" evidence="8">
    <location>
        <begin position="33"/>
        <end position="51"/>
    </location>
</feature>
<proteinExistence type="inferred from homology"/>
<evidence type="ECO:0000256" key="6">
    <source>
        <dbReference type="ARBA" id="ARBA00024695"/>
    </source>
</evidence>
<dbReference type="STRING" id="1230905.A0A1G4JS74"/>
<evidence type="ECO:0000256" key="8">
    <source>
        <dbReference type="SAM" id="MobiDB-lite"/>
    </source>
</evidence>
<evidence type="ECO:0000256" key="1">
    <source>
        <dbReference type="ARBA" id="ARBA00004604"/>
    </source>
</evidence>
<protein>
    <submittedName>
        <fullName evidence="9">LAMI_0E15324g1_1</fullName>
    </submittedName>
</protein>
<dbReference type="GO" id="GO:0030490">
    <property type="term" value="P:maturation of SSU-rRNA"/>
    <property type="evidence" value="ECO:0007669"/>
    <property type="project" value="TreeGrafter"/>
</dbReference>
<dbReference type="OrthoDB" id="441771at2759"/>
<dbReference type="PANTHER" id="PTHR23183:SF0">
    <property type="entry name" value="NUCLEOLAR PROTEIN 14"/>
    <property type="match status" value="1"/>
</dbReference>
<dbReference type="Pfam" id="PF04147">
    <property type="entry name" value="Nop14"/>
    <property type="match status" value="1"/>
</dbReference>
<dbReference type="AlphaFoldDB" id="A0A1G4JS74"/>
<keyword evidence="4" id="KW-0698">rRNA processing</keyword>
<keyword evidence="7" id="KW-0175">Coiled coil</keyword>
<evidence type="ECO:0000256" key="2">
    <source>
        <dbReference type="ARBA" id="ARBA00007466"/>
    </source>
</evidence>
<feature type="compositionally biased region" description="Acidic residues" evidence="8">
    <location>
        <begin position="357"/>
        <end position="378"/>
    </location>
</feature>
<feature type="compositionally biased region" description="Basic and acidic residues" evidence="8">
    <location>
        <begin position="806"/>
        <end position="823"/>
    </location>
</feature>
<evidence type="ECO:0000313" key="9">
    <source>
        <dbReference type="EMBL" id="SCU93708.1"/>
    </source>
</evidence>
<evidence type="ECO:0000256" key="3">
    <source>
        <dbReference type="ARBA" id="ARBA00022517"/>
    </source>
</evidence>
<feature type="compositionally biased region" description="Basic and acidic residues" evidence="8">
    <location>
        <begin position="347"/>
        <end position="356"/>
    </location>
</feature>
<keyword evidence="10" id="KW-1185">Reference proteome</keyword>